<evidence type="ECO:0000313" key="2">
    <source>
        <dbReference type="Proteomes" id="UP000028401"/>
    </source>
</evidence>
<dbReference type="Proteomes" id="UP000028401">
    <property type="component" value="Unassembled WGS sequence"/>
</dbReference>
<gene>
    <name evidence="1" type="ORF">U725_00673</name>
</gene>
<accession>A0A084AD34</accession>
<dbReference type="RefSeq" id="WP_042747876.1">
    <property type="nucleotide sequence ID" value="NZ_AZSI01000013.1"/>
</dbReference>
<protein>
    <submittedName>
        <fullName evidence="1">Uncharacterized protein</fullName>
    </submittedName>
</protein>
<sequence>MTWHMNNFKKEEIVSMGLKGESTYVGFVNTGIQWAFPHAYDDLKDWAYKKYDEVGEGLNTIKNVASDFIKNPIGTWNKGADLSKEISKFIPKLPRSPRIGFG</sequence>
<dbReference type="PATRIC" id="fig|1415168.3.peg.713"/>
<comment type="caution">
    <text evidence="1">The sequence shown here is derived from an EMBL/GenBank/DDBJ whole genome shotgun (WGS) entry which is preliminary data.</text>
</comment>
<dbReference type="EMBL" id="AZSI01000013">
    <property type="protein sequence ID" value="KEY63213.1"/>
    <property type="molecule type" value="Genomic_DNA"/>
</dbReference>
<organism evidence="1 2">
    <name type="scientific">Lactococcus cremoris subsp. cremoris GE214</name>
    <dbReference type="NCBI Taxonomy" id="1415168"/>
    <lineage>
        <taxon>Bacteria</taxon>
        <taxon>Bacillati</taxon>
        <taxon>Bacillota</taxon>
        <taxon>Bacilli</taxon>
        <taxon>Lactobacillales</taxon>
        <taxon>Streptococcaceae</taxon>
        <taxon>Lactococcus</taxon>
        <taxon>Lactococcus cremoris subsp. cremoris</taxon>
    </lineage>
</organism>
<proteinExistence type="predicted"/>
<evidence type="ECO:0000313" key="1">
    <source>
        <dbReference type="EMBL" id="KEY63213.1"/>
    </source>
</evidence>
<name>A0A084AD34_LACLC</name>
<dbReference type="AlphaFoldDB" id="A0A084AD34"/>
<reference evidence="1 2" key="1">
    <citation type="submission" date="2014-06" db="EMBL/GenBank/DDBJ databases">
        <title>Draft genome sequence of the putrescine producing strain Lactococcus lactis subsp cremoris GE214.</title>
        <authorList>
            <person name="Ladero V."/>
            <person name="Linares D.M."/>
            <person name="del Rio B."/>
            <person name="Mayo B."/>
            <person name="Martin M.C."/>
            <person name="Fernandez M."/>
            <person name="Alvarez M.A."/>
        </authorList>
    </citation>
    <scope>NUCLEOTIDE SEQUENCE [LARGE SCALE GENOMIC DNA]</scope>
    <source>
        <strain evidence="1 2">GE214</strain>
    </source>
</reference>